<name>A0A1Y5RHS9_9RHOB</name>
<feature type="domain" description="CoA-binding" evidence="1">
    <location>
        <begin position="10"/>
        <end position="106"/>
    </location>
</feature>
<dbReference type="InterPro" id="IPR003781">
    <property type="entry name" value="CoA-bd"/>
</dbReference>
<dbReference type="InterPro" id="IPR036291">
    <property type="entry name" value="NAD(P)-bd_dom_sf"/>
</dbReference>
<dbReference type="RefSeq" id="WP_085852553.1">
    <property type="nucleotide sequence ID" value="NZ_FOPF01000001.1"/>
</dbReference>
<evidence type="ECO:0000313" key="3">
    <source>
        <dbReference type="Proteomes" id="UP000193870"/>
    </source>
</evidence>
<dbReference type="EMBL" id="FWFV01000001">
    <property type="protein sequence ID" value="SLN17405.1"/>
    <property type="molecule type" value="Genomic_DNA"/>
</dbReference>
<keyword evidence="3" id="KW-1185">Reference proteome</keyword>
<evidence type="ECO:0000313" key="2">
    <source>
        <dbReference type="EMBL" id="SLN17405.1"/>
    </source>
</evidence>
<reference evidence="2 3" key="1">
    <citation type="submission" date="2017-03" db="EMBL/GenBank/DDBJ databases">
        <authorList>
            <person name="Afonso C.L."/>
            <person name="Miller P.J."/>
            <person name="Scott M.A."/>
            <person name="Spackman E."/>
            <person name="Goraichik I."/>
            <person name="Dimitrov K.M."/>
            <person name="Suarez D.L."/>
            <person name="Swayne D.E."/>
        </authorList>
    </citation>
    <scope>NUCLEOTIDE SEQUENCE [LARGE SCALE GENOMIC DNA]</scope>
    <source>
        <strain evidence="2 3">CECT 7066</strain>
    </source>
</reference>
<dbReference type="STRING" id="315423.SAMN04488020_101535"/>
<protein>
    <recommendedName>
        <fullName evidence="1">CoA-binding domain-containing protein</fullName>
    </recommendedName>
</protein>
<dbReference type="Gene3D" id="3.40.50.720">
    <property type="entry name" value="NAD(P)-binding Rossmann-like Domain"/>
    <property type="match status" value="1"/>
</dbReference>
<dbReference type="PANTHER" id="PTHR33303">
    <property type="entry name" value="CYTOPLASMIC PROTEIN-RELATED"/>
    <property type="match status" value="1"/>
</dbReference>
<proteinExistence type="predicted"/>
<gene>
    <name evidence="2" type="ORF">PAM7066_00536</name>
</gene>
<dbReference type="AlphaFoldDB" id="A0A1Y5RHS9"/>
<dbReference type="PANTHER" id="PTHR33303:SF2">
    <property type="entry name" value="COA-BINDING DOMAIN-CONTAINING PROTEIN"/>
    <property type="match status" value="1"/>
</dbReference>
<evidence type="ECO:0000259" key="1">
    <source>
        <dbReference type="SMART" id="SM00881"/>
    </source>
</evidence>
<dbReference type="Proteomes" id="UP000193870">
    <property type="component" value="Unassembled WGS sequence"/>
</dbReference>
<dbReference type="SUPFAM" id="SSF51735">
    <property type="entry name" value="NAD(P)-binding Rossmann-fold domains"/>
    <property type="match status" value="1"/>
</dbReference>
<organism evidence="2 3">
    <name type="scientific">Palleronia marisminoris</name>
    <dbReference type="NCBI Taxonomy" id="315423"/>
    <lineage>
        <taxon>Bacteria</taxon>
        <taxon>Pseudomonadati</taxon>
        <taxon>Pseudomonadota</taxon>
        <taxon>Alphaproteobacteria</taxon>
        <taxon>Rhodobacterales</taxon>
        <taxon>Roseobacteraceae</taxon>
        <taxon>Palleronia</taxon>
    </lineage>
</organism>
<dbReference type="OrthoDB" id="9804695at2"/>
<dbReference type="Pfam" id="PF13380">
    <property type="entry name" value="CoA_binding_2"/>
    <property type="match status" value="1"/>
</dbReference>
<sequence>MTDDDIRRILTDVKRIGLAGASANPARPSHGVGQFLAARGYVVHPINPGLAGQELFGQTVAGGLADLPDDVEMLDIFRRSDAVPALVEEALKVMPSLRVVWMQLGVSSPEAVEMARATGVEVVVNRCPKIEIPRLGIA</sequence>
<dbReference type="SMART" id="SM00881">
    <property type="entry name" value="CoA_binding"/>
    <property type="match status" value="1"/>
</dbReference>
<accession>A0A1Y5RHS9</accession>